<dbReference type="PANTHER" id="PTHR30006">
    <property type="entry name" value="THIAMINE-BINDING PERIPLASMIC PROTEIN-RELATED"/>
    <property type="match status" value="1"/>
</dbReference>
<dbReference type="eggNOG" id="COG4143">
    <property type="taxonomic scope" value="Bacteria"/>
</dbReference>
<feature type="chain" id="PRO_5003259529" evidence="3">
    <location>
        <begin position="24"/>
        <end position="395"/>
    </location>
</feature>
<feature type="region of interest" description="Disordered" evidence="2">
    <location>
        <begin position="27"/>
        <end position="73"/>
    </location>
</feature>
<protein>
    <submittedName>
        <fullName evidence="4">ABC transporter, periplasmic binding protein, thiB subfamily</fullName>
    </submittedName>
</protein>
<dbReference type="OrthoDB" id="9769319at2"/>
<dbReference type="GO" id="GO:0015888">
    <property type="term" value="P:thiamine transport"/>
    <property type="evidence" value="ECO:0007669"/>
    <property type="project" value="InterPro"/>
</dbReference>
<feature type="signal peptide" evidence="3">
    <location>
        <begin position="1"/>
        <end position="23"/>
    </location>
</feature>
<dbReference type="RefSeq" id="WP_013614880.1">
    <property type="nucleotide sequence ID" value="NC_015161.1"/>
</dbReference>
<dbReference type="Gene3D" id="3.40.190.10">
    <property type="entry name" value="Periplasmic binding protein-like II"/>
    <property type="match status" value="2"/>
</dbReference>
<dbReference type="Pfam" id="PF13343">
    <property type="entry name" value="SBP_bac_6"/>
    <property type="match status" value="1"/>
</dbReference>
<feature type="compositionally biased region" description="Low complexity" evidence="2">
    <location>
        <begin position="36"/>
        <end position="68"/>
    </location>
</feature>
<dbReference type="HOGENOM" id="CLU_026974_6_1_0"/>
<dbReference type="AlphaFoldDB" id="F0RNC9"/>
<dbReference type="GO" id="GO:0030288">
    <property type="term" value="C:outer membrane-bounded periplasmic space"/>
    <property type="evidence" value="ECO:0007669"/>
    <property type="project" value="TreeGrafter"/>
</dbReference>
<dbReference type="GO" id="GO:0030976">
    <property type="term" value="F:thiamine pyrophosphate binding"/>
    <property type="evidence" value="ECO:0007669"/>
    <property type="project" value="TreeGrafter"/>
</dbReference>
<name>F0RNC9_DEIPM</name>
<dbReference type="KEGG" id="dpt:Deipr_1119"/>
<evidence type="ECO:0000313" key="5">
    <source>
        <dbReference type="Proteomes" id="UP000007718"/>
    </source>
</evidence>
<keyword evidence="5" id="KW-1185">Reference proteome</keyword>
<evidence type="ECO:0000256" key="2">
    <source>
        <dbReference type="SAM" id="MobiDB-lite"/>
    </source>
</evidence>
<reference evidence="4 5" key="2">
    <citation type="journal article" date="2012" name="Stand. Genomic Sci.">
        <title>Complete genome sequence of the orange-red pigmented, radioresistant Deinococcus proteolyticus type strain (MRP(T)).</title>
        <authorList>
            <person name="Copeland A."/>
            <person name="Zeytun A."/>
            <person name="Yassawong M."/>
            <person name="Nolan M."/>
            <person name="Lucas S."/>
            <person name="Hammon N."/>
            <person name="Deshpande S."/>
            <person name="Cheng J.F."/>
            <person name="Han C."/>
            <person name="Tapia R."/>
            <person name="Goodwin L.A."/>
            <person name="Pitluck S."/>
            <person name="Mavromatis K."/>
            <person name="Liolios K."/>
            <person name="Pagani I."/>
            <person name="Ivanova N."/>
            <person name="Mikhailova N."/>
            <person name="Pati A."/>
            <person name="Chen A."/>
            <person name="Palaniappan K."/>
            <person name="Land M."/>
            <person name="Hauser L."/>
            <person name="Jeffries C.D."/>
            <person name="Brambilla E.M."/>
            <person name="Rohde M."/>
            <person name="Sikorski J."/>
            <person name="Pukall R."/>
            <person name="Goker M."/>
            <person name="Detter J.C."/>
            <person name="Woyke T."/>
            <person name="Bristow J."/>
            <person name="Eisen J.A."/>
            <person name="Markowitz V."/>
            <person name="Hugenholtz P."/>
            <person name="Kyrpides N.C."/>
            <person name="Klenk H.P."/>
            <person name="Lapidus A."/>
        </authorList>
    </citation>
    <scope>NUCLEOTIDE SEQUENCE [LARGE SCALE GENOMIC DNA]</scope>
    <source>
        <strain evidence="5">ATCC 35074 / DSM 20540 / JCM 6276 / NBRC 101906 / NCIMB 13154 / VKM Ac-1939 / CCM 2703 / MRP</strain>
    </source>
</reference>
<reference evidence="5" key="1">
    <citation type="submission" date="2011-02" db="EMBL/GenBank/DDBJ databases">
        <title>The complete sequence of chromosome of Deinococcus proteolyticus DSM 20540.</title>
        <authorList>
            <consortium name="US DOE Joint Genome Institute (JGI-PGF)"/>
            <person name="Lucas S."/>
            <person name="Copeland A."/>
            <person name="Lapidus A."/>
            <person name="Bruce D."/>
            <person name="Goodwin L."/>
            <person name="Pitluck S."/>
            <person name="Kyrpides N."/>
            <person name="Mavromatis K."/>
            <person name="Pagani I."/>
            <person name="Ivanova N."/>
            <person name="Ovchinnikova G."/>
            <person name="Zeytun A."/>
            <person name="Detter J.C."/>
            <person name="Han C."/>
            <person name="Land M."/>
            <person name="Hauser L."/>
            <person name="Markowitz V."/>
            <person name="Cheng J.-F."/>
            <person name="Hugenholtz P."/>
            <person name="Woyke T."/>
            <person name="Wu D."/>
            <person name="Pukall R."/>
            <person name="Steenblock K."/>
            <person name="Brambilla E."/>
            <person name="Klenk H.-P."/>
            <person name="Eisen J.A."/>
        </authorList>
    </citation>
    <scope>NUCLEOTIDE SEQUENCE [LARGE SCALE GENOMIC DNA]</scope>
    <source>
        <strain evidence="5">ATCC 35074 / DSM 20540 / JCM 6276 / NBRC 101906 / NCIMB 13154 / VKM Ac-1939 / CCM 2703 / MRP</strain>
    </source>
</reference>
<proteinExistence type="predicted"/>
<organism evidence="4 5">
    <name type="scientific">Deinococcus proteolyticus (strain ATCC 35074 / DSM 20540 / JCM 6276 / NBRC 101906 / NCIMB 13154 / VKM Ac-1939 / CCM 2703 / MRP)</name>
    <dbReference type="NCBI Taxonomy" id="693977"/>
    <lineage>
        <taxon>Bacteria</taxon>
        <taxon>Thermotogati</taxon>
        <taxon>Deinococcota</taxon>
        <taxon>Deinococci</taxon>
        <taxon>Deinococcales</taxon>
        <taxon>Deinococcaceae</taxon>
        <taxon>Deinococcus</taxon>
    </lineage>
</organism>
<evidence type="ECO:0000256" key="1">
    <source>
        <dbReference type="ARBA" id="ARBA00022729"/>
    </source>
</evidence>
<dbReference type="CDD" id="cd13545">
    <property type="entry name" value="PBP2_TbpA"/>
    <property type="match status" value="1"/>
</dbReference>
<accession>F0RNC9</accession>
<gene>
    <name evidence="4" type="ordered locus">Deipr_1119</name>
</gene>
<keyword evidence="1 3" id="KW-0732">Signal</keyword>
<dbReference type="PANTHER" id="PTHR30006:SF2">
    <property type="entry name" value="ABC TRANSPORTER SUBSTRATE-BINDING PROTEIN"/>
    <property type="match status" value="1"/>
</dbReference>
<dbReference type="SUPFAM" id="SSF53850">
    <property type="entry name" value="Periplasmic binding protein-like II"/>
    <property type="match status" value="1"/>
</dbReference>
<evidence type="ECO:0000313" key="4">
    <source>
        <dbReference type="EMBL" id="ADY26271.1"/>
    </source>
</evidence>
<dbReference type="GO" id="GO:0030975">
    <property type="term" value="F:thiamine binding"/>
    <property type="evidence" value="ECO:0007669"/>
    <property type="project" value="InterPro"/>
</dbReference>
<sequence>MNLKSALKPALTLTALLSLSACTAPEQQTGAQPDKQASAAQASSAAQTASASPVPETGTGTTTPTGNTDKIGGTLKVITHDSFALSDGMIEGFEKSTGVNVELIKAGDAGQMLNRLILTKQAPLADVVYGLDNSMLPRARAEDLLMAYRSPALSGVPSERRLDESGLLNTVDYGVVALNYDRDAWAKTGLPLPQTLDELKGEEYASRLVVPSPATSSPGLAFLMATVNELGEEGAWAWWNEAENNGMKTVSGWSDAYNTEFTRAGGRYPLVLSYGSSPAAEVFYAEGYDPARLPAEAPTANLFIPGTSYLQLEGVGILKSTGNEAAAKAFVDWMLSPEVQRDIPTNMWVYPAAAETPLDPVFALAETTELNPVKPELTENPQALVDAWVENVQRR</sequence>
<dbReference type="InterPro" id="IPR005948">
    <property type="entry name" value="ThiB-like"/>
</dbReference>
<dbReference type="Proteomes" id="UP000007718">
    <property type="component" value="Chromosome"/>
</dbReference>
<dbReference type="EMBL" id="CP002536">
    <property type="protein sequence ID" value="ADY26271.1"/>
    <property type="molecule type" value="Genomic_DNA"/>
</dbReference>
<dbReference type="PROSITE" id="PS51257">
    <property type="entry name" value="PROKAR_LIPOPROTEIN"/>
    <property type="match status" value="1"/>
</dbReference>
<dbReference type="NCBIfam" id="TIGR01254">
    <property type="entry name" value="sfuA"/>
    <property type="match status" value="1"/>
</dbReference>
<evidence type="ECO:0000256" key="3">
    <source>
        <dbReference type="SAM" id="SignalP"/>
    </source>
</evidence>
<dbReference type="STRING" id="693977.Deipr_1119"/>